<feature type="region of interest" description="Disordered" evidence="1">
    <location>
        <begin position="1"/>
        <end position="82"/>
    </location>
</feature>
<name>A0ABS7AXH4_9ACTN</name>
<sequence length="197" mass="20699">MPDGAEQRAGHGAAAPAMWCMARDGGDGGEPVQQWPGDHPVVDVGGTGRAGDHHEDPQPGHRDVADTERAKTGQGTGERGPVAHERDVAAGFVHELPRHAECLRITRPEDEIARSPVAACAGQAVGQECLEQSLAPAGEGRPDPFAAVGVDRIGPAQILLQVPPQLAGHVVAERPGHTVEVHDDPLRQRTSRVDVRG</sequence>
<protein>
    <submittedName>
        <fullName evidence="2">Uncharacterized protein</fullName>
    </submittedName>
</protein>
<evidence type="ECO:0000313" key="3">
    <source>
        <dbReference type="Proteomes" id="UP001519863"/>
    </source>
</evidence>
<reference evidence="2 3" key="1">
    <citation type="journal article" date="2013" name="Antonie Van Leeuwenhoek">
        <title>Actinoplanes hulinensis sp. nov., a novel actinomycete isolated from soybean root (Glycine max (L.) Merr).</title>
        <authorList>
            <person name="Shen Y."/>
            <person name="Liu C."/>
            <person name="Wang X."/>
            <person name="Zhao J."/>
            <person name="Jia F."/>
            <person name="Zhang Y."/>
            <person name="Wang L."/>
            <person name="Yang D."/>
            <person name="Xiang W."/>
        </authorList>
    </citation>
    <scope>NUCLEOTIDE SEQUENCE [LARGE SCALE GENOMIC DNA]</scope>
    <source>
        <strain evidence="2 3">NEAU-M9</strain>
    </source>
</reference>
<dbReference type="Proteomes" id="UP001519863">
    <property type="component" value="Unassembled WGS sequence"/>
</dbReference>
<accession>A0ABS7AXH4</accession>
<proteinExistence type="predicted"/>
<evidence type="ECO:0000256" key="1">
    <source>
        <dbReference type="SAM" id="MobiDB-lite"/>
    </source>
</evidence>
<gene>
    <name evidence="2" type="ORF">KZ829_06875</name>
</gene>
<dbReference type="RefSeq" id="WP_220143000.1">
    <property type="nucleotide sequence ID" value="NZ_JAHXZI010000003.1"/>
</dbReference>
<evidence type="ECO:0000313" key="2">
    <source>
        <dbReference type="EMBL" id="MBW6433465.1"/>
    </source>
</evidence>
<organism evidence="2 3">
    <name type="scientific">Actinoplanes hulinensis</name>
    <dbReference type="NCBI Taxonomy" id="1144547"/>
    <lineage>
        <taxon>Bacteria</taxon>
        <taxon>Bacillati</taxon>
        <taxon>Actinomycetota</taxon>
        <taxon>Actinomycetes</taxon>
        <taxon>Micromonosporales</taxon>
        <taxon>Micromonosporaceae</taxon>
        <taxon>Actinoplanes</taxon>
    </lineage>
</organism>
<feature type="compositionally biased region" description="Basic and acidic residues" evidence="1">
    <location>
        <begin position="50"/>
        <end position="71"/>
    </location>
</feature>
<dbReference type="EMBL" id="JAHXZI010000003">
    <property type="protein sequence ID" value="MBW6433465.1"/>
    <property type="molecule type" value="Genomic_DNA"/>
</dbReference>
<comment type="caution">
    <text evidence="2">The sequence shown here is derived from an EMBL/GenBank/DDBJ whole genome shotgun (WGS) entry which is preliminary data.</text>
</comment>
<keyword evidence="3" id="KW-1185">Reference proteome</keyword>